<feature type="chain" id="PRO_5002121940" description="Lipoprotein" evidence="1">
    <location>
        <begin position="27"/>
        <end position="236"/>
    </location>
</feature>
<evidence type="ECO:0000256" key="1">
    <source>
        <dbReference type="SAM" id="SignalP"/>
    </source>
</evidence>
<name>A0A0B8P8M1_9VIBR</name>
<gene>
    <name evidence="2" type="ORF">JCM19231_4729</name>
</gene>
<accession>A0A0B8P8M1</accession>
<evidence type="ECO:0000313" key="3">
    <source>
        <dbReference type="Proteomes" id="UP000031671"/>
    </source>
</evidence>
<dbReference type="EMBL" id="BBRZ01000135">
    <property type="protein sequence ID" value="GAM59264.1"/>
    <property type="molecule type" value="Genomic_DNA"/>
</dbReference>
<reference evidence="2 3" key="1">
    <citation type="submission" date="2015-01" db="EMBL/GenBank/DDBJ databases">
        <title>Vibrio sp. C1 JCM 19231 whole genome shotgun sequence.</title>
        <authorList>
            <person name="Sawabe T."/>
            <person name="Meirelles P."/>
            <person name="Feng G."/>
            <person name="Sayaka M."/>
            <person name="Hattori M."/>
            <person name="Ohkuma M."/>
        </authorList>
    </citation>
    <scope>NUCLEOTIDE SEQUENCE [LARGE SCALE GENOMIC DNA]</scope>
    <source>
        <strain evidence="3">JCM 19231</strain>
    </source>
</reference>
<keyword evidence="1" id="KW-0732">Signal</keyword>
<dbReference type="PROSITE" id="PS51257">
    <property type="entry name" value="PROKAR_LIPOPROTEIN"/>
    <property type="match status" value="1"/>
</dbReference>
<evidence type="ECO:0000313" key="2">
    <source>
        <dbReference type="EMBL" id="GAM59264.1"/>
    </source>
</evidence>
<organism evidence="2 3">
    <name type="scientific">Vibrio ishigakensis</name>
    <dbReference type="NCBI Taxonomy" id="1481914"/>
    <lineage>
        <taxon>Bacteria</taxon>
        <taxon>Pseudomonadati</taxon>
        <taxon>Pseudomonadota</taxon>
        <taxon>Gammaproteobacteria</taxon>
        <taxon>Vibrionales</taxon>
        <taxon>Vibrionaceae</taxon>
        <taxon>Vibrio</taxon>
    </lineage>
</organism>
<sequence length="236" mass="24748">MKNITIKTATLGVLIASALTGCVSTAVMQKSDEVASLPSMAVSVDGQFGGFGTEGTFDVAGLYKGKFTRDASSTDWFGVYGTAEGGLAAEITKVDSNQNWKLACHGDQGGLTLGGINMASSDPFECDILVENQKVGSYSIKPERKLIGDADEKGSITLDGTTLQVAAVKTAQGSSFSGGYPLGYSFMLNGKEVAATETNSHISIQMMEDLTPEQKDAVVVGSIASALSWRPEYEDE</sequence>
<keyword evidence="3" id="KW-1185">Reference proteome</keyword>
<dbReference type="Proteomes" id="UP000031671">
    <property type="component" value="Unassembled WGS sequence"/>
</dbReference>
<dbReference type="AlphaFoldDB" id="A0A0B8P8M1"/>
<evidence type="ECO:0008006" key="4">
    <source>
        <dbReference type="Google" id="ProtNLM"/>
    </source>
</evidence>
<feature type="signal peptide" evidence="1">
    <location>
        <begin position="1"/>
        <end position="26"/>
    </location>
</feature>
<protein>
    <recommendedName>
        <fullName evidence="4">Lipoprotein</fullName>
    </recommendedName>
</protein>
<proteinExistence type="predicted"/>
<reference evidence="2 3" key="2">
    <citation type="submission" date="2015-01" db="EMBL/GenBank/DDBJ databases">
        <authorList>
            <consortium name="NBRP consortium"/>
            <person name="Sawabe T."/>
            <person name="Meirelles P."/>
            <person name="Feng G."/>
            <person name="Sayaka M."/>
            <person name="Hattori M."/>
            <person name="Ohkuma M."/>
        </authorList>
    </citation>
    <scope>NUCLEOTIDE SEQUENCE [LARGE SCALE GENOMIC DNA]</scope>
    <source>
        <strain evidence="3">JCM 19231</strain>
    </source>
</reference>
<dbReference type="RefSeq" id="WP_261835524.1">
    <property type="nucleotide sequence ID" value="NZ_AP024881.1"/>
</dbReference>
<comment type="caution">
    <text evidence="2">The sequence shown here is derived from an EMBL/GenBank/DDBJ whole genome shotgun (WGS) entry which is preliminary data.</text>
</comment>